<feature type="region of interest" description="Disordered" evidence="2">
    <location>
        <begin position="372"/>
        <end position="395"/>
    </location>
</feature>
<proteinExistence type="predicted"/>
<dbReference type="InterPro" id="IPR001357">
    <property type="entry name" value="BRCT_dom"/>
</dbReference>
<dbReference type="SMART" id="SM00292">
    <property type="entry name" value="BRCT"/>
    <property type="match status" value="3"/>
</dbReference>
<dbReference type="Pfam" id="PF00533">
    <property type="entry name" value="BRCT"/>
    <property type="match status" value="2"/>
</dbReference>
<organism evidence="4 5">
    <name type="scientific">Necator americanus</name>
    <name type="common">Human hookworm</name>
    <dbReference type="NCBI Taxonomy" id="51031"/>
    <lineage>
        <taxon>Eukaryota</taxon>
        <taxon>Metazoa</taxon>
        <taxon>Ecdysozoa</taxon>
        <taxon>Nematoda</taxon>
        <taxon>Chromadorea</taxon>
        <taxon>Rhabditida</taxon>
        <taxon>Rhabditina</taxon>
        <taxon>Rhabditomorpha</taxon>
        <taxon>Strongyloidea</taxon>
        <taxon>Ancylostomatidae</taxon>
        <taxon>Bunostominae</taxon>
        <taxon>Necator</taxon>
    </lineage>
</organism>
<dbReference type="CDD" id="cd00027">
    <property type="entry name" value="BRCT"/>
    <property type="match status" value="1"/>
</dbReference>
<dbReference type="SUPFAM" id="SSF52113">
    <property type="entry name" value="BRCT domain"/>
    <property type="match status" value="3"/>
</dbReference>
<dbReference type="InterPro" id="IPR036420">
    <property type="entry name" value="BRCT_dom_sf"/>
</dbReference>
<evidence type="ECO:0000313" key="4">
    <source>
        <dbReference type="EMBL" id="KAK6725826.1"/>
    </source>
</evidence>
<dbReference type="CDD" id="cd17751">
    <property type="entry name" value="BRCT_microcephalin_rpt3"/>
    <property type="match status" value="1"/>
</dbReference>
<dbReference type="PANTHER" id="PTHR13561:SF20">
    <property type="entry name" value="DNA TOPOISOMERASE 2-BINDING PROTEIN 1"/>
    <property type="match status" value="1"/>
</dbReference>
<evidence type="ECO:0000259" key="3">
    <source>
        <dbReference type="PROSITE" id="PS50172"/>
    </source>
</evidence>
<accession>A0ABR1BH23</accession>
<evidence type="ECO:0000313" key="5">
    <source>
        <dbReference type="Proteomes" id="UP001303046"/>
    </source>
</evidence>
<evidence type="ECO:0000256" key="2">
    <source>
        <dbReference type="SAM" id="MobiDB-lite"/>
    </source>
</evidence>
<dbReference type="CDD" id="cd17716">
    <property type="entry name" value="BRCT_microcephalin_rpt1"/>
    <property type="match status" value="1"/>
</dbReference>
<comment type="caution">
    <text evidence="4">The sequence shown here is derived from an EMBL/GenBank/DDBJ whole genome shotgun (WGS) entry which is preliminary data.</text>
</comment>
<keyword evidence="5" id="KW-1185">Reference proteome</keyword>
<feature type="domain" description="BRCT" evidence="3">
    <location>
        <begin position="491"/>
        <end position="573"/>
    </location>
</feature>
<feature type="domain" description="BRCT" evidence="3">
    <location>
        <begin position="585"/>
        <end position="675"/>
    </location>
</feature>
<feature type="compositionally biased region" description="Basic and acidic residues" evidence="2">
    <location>
        <begin position="376"/>
        <end position="391"/>
    </location>
</feature>
<name>A0ABR1BH23_NECAM</name>
<gene>
    <name evidence="4" type="primary">Necator_chrI.g376</name>
    <name evidence="4" type="ORF">RB195_004255</name>
</gene>
<dbReference type="Gene3D" id="3.40.50.10190">
    <property type="entry name" value="BRCT domain"/>
    <property type="match status" value="3"/>
</dbReference>
<dbReference type="PROSITE" id="PS50172">
    <property type="entry name" value="BRCT"/>
    <property type="match status" value="3"/>
</dbReference>
<dbReference type="PANTHER" id="PTHR13561">
    <property type="entry name" value="DNA REPLICATION REGULATOR DPB11-RELATED"/>
    <property type="match status" value="1"/>
</dbReference>
<dbReference type="Proteomes" id="UP001303046">
    <property type="component" value="Unassembled WGS sequence"/>
</dbReference>
<reference evidence="4 5" key="1">
    <citation type="submission" date="2023-08" db="EMBL/GenBank/DDBJ databases">
        <title>A Necator americanus chromosomal reference genome.</title>
        <authorList>
            <person name="Ilik V."/>
            <person name="Petrzelkova K.J."/>
            <person name="Pardy F."/>
            <person name="Fuh T."/>
            <person name="Niatou-Singa F.S."/>
            <person name="Gouil Q."/>
            <person name="Baker L."/>
            <person name="Ritchie M.E."/>
            <person name="Jex A.R."/>
            <person name="Gazzola D."/>
            <person name="Li H."/>
            <person name="Toshio Fujiwara R."/>
            <person name="Zhan B."/>
            <person name="Aroian R.V."/>
            <person name="Pafco B."/>
            <person name="Schwarz E.M."/>
        </authorList>
    </citation>
    <scope>NUCLEOTIDE SEQUENCE [LARGE SCALE GENOMIC DNA]</scope>
    <source>
        <strain evidence="4 5">Aroian</strain>
        <tissue evidence="4">Whole animal</tissue>
    </source>
</reference>
<sequence>MTTAYNFPDLNISPISIVDEEDIAGIRDRRVEDFQHTLPVHVPLEQSLKGLSISDSTPSGNPSVVPDSDPIRLEAASEDEYHGSLVTARTSSGDRRTGHSHVSLRLGDSFDESSEEAFIALENRMKHSLFSVAESCDIASASQDSFCYILSGCCVCVEMGCCKESSSDVRSCLRRMGAVVSRRFTETTTHVVFSYGGSTEILQSVFASSTRPFLVDPHWVHECFKTQTRVPEENFSLYECRYLVNALRRSLDQQNISGCRSIVLQNITNENGHVTHGNISELDLLSKRLDKIGAATTCVLGNRCPSVLKGKHLRPEFPPICPSRTAHKGVATVKITRRRTHGAFPLEYREPSSIAVKLVQESREEQAAICGRPSKSRMDNSDLLKENEEPRSTQACDLPLTSKRDAVSRTKKIVSEQQGTQFLKSPRKCLVAVENSSELGGLLGLKTPSQRGIYGPLVETASSLINELQSASSSAEFVGRRQTTRITNKTRDGVVFTGFVKEIERELYPHVRDLGLKVHSKISARTYCLVSANGERTLNTLRAVVMGIPVVTPDWVEMCVDYNRLLPLDKFEHKRWKELIQKRARNCNLFDDYGPIMVCEDCAPPSDVLKWLIEESGGELTTDPQECSLIVAPAQHSLEILCSEEMGAPPPVVIEKYILDCICENAVLDVDDYMEHQVVDDLL</sequence>
<keyword evidence="1" id="KW-0677">Repeat</keyword>
<evidence type="ECO:0000256" key="1">
    <source>
        <dbReference type="ARBA" id="ARBA00022737"/>
    </source>
</evidence>
<feature type="domain" description="BRCT" evidence="3">
    <location>
        <begin position="145"/>
        <end position="237"/>
    </location>
</feature>
<protein>
    <recommendedName>
        <fullName evidence="3">BRCT domain-containing protein</fullName>
    </recommendedName>
</protein>
<dbReference type="EMBL" id="JAVFWL010000001">
    <property type="protein sequence ID" value="KAK6725826.1"/>
    <property type="molecule type" value="Genomic_DNA"/>
</dbReference>